<feature type="domain" description="Growth factor receptor" evidence="2">
    <location>
        <begin position="144"/>
        <end position="229"/>
    </location>
</feature>
<dbReference type="Ensembl" id="ENSCLMT00005019766.1">
    <property type="protein sequence ID" value="ENSCLMP00005018750.1"/>
    <property type="gene ID" value="ENSCLMG00005009456.1"/>
</dbReference>
<dbReference type="PANTHER" id="PTHR15332">
    <property type="entry name" value="PROPROTEIN CONVERTASE SUBTILISIN_KEXIN TYPE 5-LIKE"/>
    <property type="match status" value="1"/>
</dbReference>
<dbReference type="Pfam" id="PF14843">
    <property type="entry name" value="GF_recep_IV"/>
    <property type="match status" value="1"/>
</dbReference>
<dbReference type="Gene3D" id="2.10.220.10">
    <property type="entry name" value="Hormone Receptor, Insulin-like Growth Factor Receptor 1, Chain A, domain 2"/>
    <property type="match status" value="4"/>
</dbReference>
<accession>A0A8C2Z4C6</accession>
<evidence type="ECO:0000313" key="4">
    <source>
        <dbReference type="Proteomes" id="UP000694565"/>
    </source>
</evidence>
<dbReference type="GeneTree" id="ENSGT00940000176240"/>
<dbReference type="Proteomes" id="UP000694565">
    <property type="component" value="Unplaced"/>
</dbReference>
<proteinExistence type="predicted"/>
<sequence length="246" mass="27846">VPECASCQGNSSHCLSCEKQYLLLDRSCRSHCPEDYYATENRECIHCPAHCGECNQDGLSVRYNGECLAKCPNSTYYDATTNECRDCDMSCQTCSGHQPSSCLSCDTHRRKDASGHCVWFIQCSLRSYMDHNGQCQQCHKLCHRCSGPGKDNCLSCNEPHFLMNNTCVQECSVGYYAEDKDKRVCERCHFSCKSCVGRHSLQCVNCKSGFFKQGSNCVETCSERLKEHTDTNNAILFFIKEHHKLN</sequence>
<evidence type="ECO:0000259" key="2">
    <source>
        <dbReference type="Pfam" id="PF14843"/>
    </source>
</evidence>
<protein>
    <recommendedName>
        <fullName evidence="2">Growth factor receptor domain-containing protein</fullName>
    </recommendedName>
</protein>
<evidence type="ECO:0000313" key="3">
    <source>
        <dbReference type="Ensembl" id="ENSCLMP00005018750.1"/>
    </source>
</evidence>
<evidence type="ECO:0000256" key="1">
    <source>
        <dbReference type="ARBA" id="ARBA00023180"/>
    </source>
</evidence>
<dbReference type="InterPro" id="IPR009030">
    <property type="entry name" value="Growth_fac_rcpt_cys_sf"/>
</dbReference>
<dbReference type="AlphaFoldDB" id="A0A8C2Z4C6"/>
<reference evidence="3" key="2">
    <citation type="submission" date="2025-09" db="UniProtKB">
        <authorList>
            <consortium name="Ensembl"/>
        </authorList>
    </citation>
    <scope>IDENTIFICATION</scope>
</reference>
<dbReference type="CDD" id="cd00064">
    <property type="entry name" value="FU"/>
    <property type="match status" value="2"/>
</dbReference>
<dbReference type="SUPFAM" id="SSF57184">
    <property type="entry name" value="Growth factor receptor domain"/>
    <property type="match status" value="2"/>
</dbReference>
<reference evidence="3" key="1">
    <citation type="submission" date="2025-08" db="UniProtKB">
        <authorList>
            <consortium name="Ensembl"/>
        </authorList>
    </citation>
    <scope>IDENTIFICATION</scope>
</reference>
<dbReference type="PANTHER" id="PTHR15332:SF175">
    <property type="entry name" value="PROPROTEIN CONVERTASE SUBTILISIN_KEXIN TYPE 5-LIKE"/>
    <property type="match status" value="1"/>
</dbReference>
<organism evidence="3 4">
    <name type="scientific">Cyclopterus lumpus</name>
    <name type="common">Lumpsucker</name>
    <dbReference type="NCBI Taxonomy" id="8103"/>
    <lineage>
        <taxon>Eukaryota</taxon>
        <taxon>Metazoa</taxon>
        <taxon>Chordata</taxon>
        <taxon>Craniata</taxon>
        <taxon>Vertebrata</taxon>
        <taxon>Euteleostomi</taxon>
        <taxon>Actinopterygii</taxon>
        <taxon>Neopterygii</taxon>
        <taxon>Teleostei</taxon>
        <taxon>Neoteleostei</taxon>
        <taxon>Acanthomorphata</taxon>
        <taxon>Eupercaria</taxon>
        <taxon>Perciformes</taxon>
        <taxon>Cottioidei</taxon>
        <taxon>Cottales</taxon>
        <taxon>Cyclopteridae</taxon>
        <taxon>Cyclopterus</taxon>
    </lineage>
</organism>
<keyword evidence="1" id="KW-0325">Glycoprotein</keyword>
<dbReference type="InterPro" id="IPR032778">
    <property type="entry name" value="GF_recep_IV"/>
</dbReference>
<keyword evidence="4" id="KW-1185">Reference proteome</keyword>
<dbReference type="SMART" id="SM00261">
    <property type="entry name" value="FU"/>
    <property type="match status" value="5"/>
</dbReference>
<dbReference type="InterPro" id="IPR006212">
    <property type="entry name" value="Furin_repeat"/>
</dbReference>
<name>A0A8C2Z4C6_CYCLU</name>